<sequence>MFERFFTQSFWDQELQKWGPEAMKIWPLDPPRAYGSWSVFKWRQIELRFGVPARRWMQDVSERVQYDDEHGLLWQWLNQLAYLAVEPKACMVRWRKQHGDWKLADKLLWTKRNDCKAKADQVVAYLQQLYNEVHSAQPSPNPPPPIEFKYFREAFAAMSNMHRALSHEVATYQLITADYHKQTDFQTRTDILTFYAANLCQRLDAIHSQIAADCIQFLDVFESTDPAVLARISQDDQAVDLLDNARSVLREKFVAIQHAIRPVRLSFDQNPLAYVFNIQDFKYIKPITATDTAKRIEKTAKQQLRRLTGPLLTIAQGWISILERGERLRNPIEGTPDAELNARLTSASDFVNALKQRHQMEMAREHPPSADNVTRMLMNPNLLQPNQAAPDATMRVQRFNTVSAPGQINPWQTVYAEASGFVPYRDPRTGLTRFHRANIPTEAGPSVNPMAAAQAQAQGQNLVAALAPGFASGGGEVQIPGGQFQADPDAAFRGLMQGLSQTAQAPGAPPDFQLQLGGQPLNGPNALDAIRALVNERGRQVQADPAIAGHVVPSIYNRALQTVAGPNGSGLINSNVPGANNLFGMSAAQNSMANQQMEALIRQSALGPDPYATLGNIAAQQVGMQAPGVGVAPANLLYDPVGQPQYQPQVVPTPPQNPFPPGGGFQGPDVFPPPMVPPFPPPGGYQGPDMFPPPVAPPPQAFGGPQQFFPPQPQFPQGRFQSQQEGVPPPARTHSPPPEIPPFLQE</sequence>
<feature type="compositionally biased region" description="Pro residues" evidence="1">
    <location>
        <begin position="651"/>
        <end position="661"/>
    </location>
</feature>
<reference evidence="2 3" key="1">
    <citation type="submission" date="2024-03" db="EMBL/GenBank/DDBJ databases">
        <title>A high-quality draft genome sequence of Diaporthe vaccinii, a causative agent of upright dieback and viscid rot disease in cranberry plants.</title>
        <authorList>
            <person name="Sarrasin M."/>
            <person name="Lang B.F."/>
            <person name="Burger G."/>
        </authorList>
    </citation>
    <scope>NUCLEOTIDE SEQUENCE [LARGE SCALE GENOMIC DNA]</scope>
    <source>
        <strain evidence="2 3">IS7</strain>
    </source>
</reference>
<feature type="compositionally biased region" description="Pro residues" evidence="1">
    <location>
        <begin position="690"/>
        <end position="700"/>
    </location>
</feature>
<dbReference type="EMBL" id="JBAWTH010000013">
    <property type="protein sequence ID" value="KAL2289371.1"/>
    <property type="molecule type" value="Genomic_DNA"/>
</dbReference>
<evidence type="ECO:0000313" key="3">
    <source>
        <dbReference type="Proteomes" id="UP001600888"/>
    </source>
</evidence>
<proteinExistence type="predicted"/>
<keyword evidence="3" id="KW-1185">Reference proteome</keyword>
<evidence type="ECO:0000313" key="2">
    <source>
        <dbReference type="EMBL" id="KAL2289371.1"/>
    </source>
</evidence>
<gene>
    <name evidence="2" type="ORF">FJTKL_02371</name>
</gene>
<feature type="compositionally biased region" description="Low complexity" evidence="1">
    <location>
        <begin position="715"/>
        <end position="724"/>
    </location>
</feature>
<comment type="caution">
    <text evidence="2">The sequence shown here is derived from an EMBL/GenBank/DDBJ whole genome shotgun (WGS) entry which is preliminary data.</text>
</comment>
<dbReference type="Proteomes" id="UP001600888">
    <property type="component" value="Unassembled WGS sequence"/>
</dbReference>
<name>A0ABR4F3V4_9PEZI</name>
<feature type="region of interest" description="Disordered" evidence="1">
    <location>
        <begin position="649"/>
        <end position="746"/>
    </location>
</feature>
<organism evidence="2 3">
    <name type="scientific">Diaporthe vaccinii</name>
    <dbReference type="NCBI Taxonomy" id="105482"/>
    <lineage>
        <taxon>Eukaryota</taxon>
        <taxon>Fungi</taxon>
        <taxon>Dikarya</taxon>
        <taxon>Ascomycota</taxon>
        <taxon>Pezizomycotina</taxon>
        <taxon>Sordariomycetes</taxon>
        <taxon>Sordariomycetidae</taxon>
        <taxon>Diaporthales</taxon>
        <taxon>Diaporthaceae</taxon>
        <taxon>Diaporthe</taxon>
        <taxon>Diaporthe eres species complex</taxon>
    </lineage>
</organism>
<protein>
    <submittedName>
        <fullName evidence="2">Uncharacterized protein</fullName>
    </submittedName>
</protein>
<feature type="compositionally biased region" description="Pro residues" evidence="1">
    <location>
        <begin position="727"/>
        <end position="746"/>
    </location>
</feature>
<evidence type="ECO:0000256" key="1">
    <source>
        <dbReference type="SAM" id="MobiDB-lite"/>
    </source>
</evidence>
<accession>A0ABR4F3V4</accession>
<feature type="compositionally biased region" description="Pro residues" evidence="1">
    <location>
        <begin position="670"/>
        <end position="683"/>
    </location>
</feature>